<feature type="region of interest" description="Disordered" evidence="1">
    <location>
        <begin position="56"/>
        <end position="82"/>
    </location>
</feature>
<organism evidence="2 3">
    <name type="scientific">Asterophora parasitica</name>
    <dbReference type="NCBI Taxonomy" id="117018"/>
    <lineage>
        <taxon>Eukaryota</taxon>
        <taxon>Fungi</taxon>
        <taxon>Dikarya</taxon>
        <taxon>Basidiomycota</taxon>
        <taxon>Agaricomycotina</taxon>
        <taxon>Agaricomycetes</taxon>
        <taxon>Agaricomycetidae</taxon>
        <taxon>Agaricales</taxon>
        <taxon>Tricholomatineae</taxon>
        <taxon>Lyophyllaceae</taxon>
        <taxon>Asterophora</taxon>
    </lineage>
</organism>
<reference evidence="2" key="1">
    <citation type="submission" date="2020-07" db="EMBL/GenBank/DDBJ databases">
        <authorList>
            <person name="Nieuwenhuis M."/>
            <person name="Van De Peppel L.J.J."/>
        </authorList>
    </citation>
    <scope>NUCLEOTIDE SEQUENCE</scope>
    <source>
        <strain evidence="2">AP01</strain>
        <tissue evidence="2">Mycelium</tissue>
    </source>
</reference>
<sequence length="166" mass="18139">MSYTLRNGKLDPSPDIEIVGPPFNGRLSHDAGGILDCPICSQRLGQLSVFQRQEHVEKHFSSSQEHSSPSRRGGTLPKLSPINKVMNSSKKIFRSKGKEKEASTNADDVFWYPVLSSTPPRNYTPAMHPVLHGVRHFATSTLSIFAEPGTGPGDVGQSLSLFPDVL</sequence>
<dbReference type="Proteomes" id="UP000775547">
    <property type="component" value="Unassembled WGS sequence"/>
</dbReference>
<name>A0A9P7GBX0_9AGAR</name>
<evidence type="ECO:0000313" key="2">
    <source>
        <dbReference type="EMBL" id="KAG5645888.1"/>
    </source>
</evidence>
<gene>
    <name evidence="2" type="ORF">DXG03_005035</name>
</gene>
<protein>
    <submittedName>
        <fullName evidence="2">Uncharacterized protein</fullName>
    </submittedName>
</protein>
<keyword evidence="3" id="KW-1185">Reference proteome</keyword>
<accession>A0A9P7GBX0</accession>
<comment type="caution">
    <text evidence="2">The sequence shown here is derived from an EMBL/GenBank/DDBJ whole genome shotgun (WGS) entry which is preliminary data.</text>
</comment>
<evidence type="ECO:0000313" key="3">
    <source>
        <dbReference type="Proteomes" id="UP000775547"/>
    </source>
</evidence>
<dbReference type="EMBL" id="JABCKV010000030">
    <property type="protein sequence ID" value="KAG5645888.1"/>
    <property type="molecule type" value="Genomic_DNA"/>
</dbReference>
<evidence type="ECO:0000256" key="1">
    <source>
        <dbReference type="SAM" id="MobiDB-lite"/>
    </source>
</evidence>
<dbReference type="AlphaFoldDB" id="A0A9P7GBX0"/>
<dbReference type="OrthoDB" id="288987at2759"/>
<proteinExistence type="predicted"/>
<reference evidence="2" key="2">
    <citation type="submission" date="2021-10" db="EMBL/GenBank/DDBJ databases">
        <title>Phylogenomics reveals ancestral predisposition of the termite-cultivated fungus Termitomyces towards a domesticated lifestyle.</title>
        <authorList>
            <person name="Auxier B."/>
            <person name="Grum-Grzhimaylo A."/>
            <person name="Cardenas M.E."/>
            <person name="Lodge J.D."/>
            <person name="Laessoe T."/>
            <person name="Pedersen O."/>
            <person name="Smith M.E."/>
            <person name="Kuyper T.W."/>
            <person name="Franco-Molano E.A."/>
            <person name="Baroni T.J."/>
            <person name="Aanen D.K."/>
        </authorList>
    </citation>
    <scope>NUCLEOTIDE SEQUENCE</scope>
    <source>
        <strain evidence="2">AP01</strain>
        <tissue evidence="2">Mycelium</tissue>
    </source>
</reference>